<dbReference type="RefSeq" id="WP_075818133.1">
    <property type="nucleotide sequence ID" value="NZ_CAPNHH010000158.1"/>
</dbReference>
<dbReference type="Gene3D" id="1.25.40.10">
    <property type="entry name" value="Tetratricopeptide repeat domain"/>
    <property type="match status" value="1"/>
</dbReference>
<accession>A0A1U7NI25</accession>
<evidence type="ECO:0000313" key="2">
    <source>
        <dbReference type="EMBL" id="OLU41793.1"/>
    </source>
</evidence>
<dbReference type="Proteomes" id="UP000186341">
    <property type="component" value="Unassembled WGS sequence"/>
</dbReference>
<gene>
    <name evidence="2" type="ORF">BO222_02600</name>
</gene>
<proteinExistence type="predicted"/>
<evidence type="ECO:0000313" key="3">
    <source>
        <dbReference type="Proteomes" id="UP000186341"/>
    </source>
</evidence>
<comment type="caution">
    <text evidence="2">The sequence shown here is derived from an EMBL/GenBank/DDBJ whole genome shotgun (WGS) entry which is preliminary data.</text>
</comment>
<name>A0A1U7NI25_9FIRM</name>
<dbReference type="InterPro" id="IPR019734">
    <property type="entry name" value="TPR_rpt"/>
</dbReference>
<dbReference type="InterPro" id="IPR011990">
    <property type="entry name" value="TPR-like_helical_dom_sf"/>
</dbReference>
<dbReference type="AlphaFoldDB" id="A0A1U7NI25"/>
<evidence type="ECO:0000256" key="1">
    <source>
        <dbReference type="PROSITE-ProRule" id="PRU00339"/>
    </source>
</evidence>
<dbReference type="SUPFAM" id="SSF48452">
    <property type="entry name" value="TPR-like"/>
    <property type="match status" value="1"/>
</dbReference>
<organism evidence="2 3">
    <name type="scientific">Ileibacterium valens</name>
    <dbReference type="NCBI Taxonomy" id="1862668"/>
    <lineage>
        <taxon>Bacteria</taxon>
        <taxon>Bacillati</taxon>
        <taxon>Bacillota</taxon>
        <taxon>Erysipelotrichia</taxon>
        <taxon>Erysipelotrichales</taxon>
        <taxon>Erysipelotrichaceae</taxon>
        <taxon>Ileibacterium</taxon>
    </lineage>
</organism>
<feature type="repeat" description="TPR" evidence="1">
    <location>
        <begin position="46"/>
        <end position="79"/>
    </location>
</feature>
<keyword evidence="3" id="KW-1185">Reference proteome</keyword>
<dbReference type="GeneID" id="82202125"/>
<dbReference type="PROSITE" id="PS50005">
    <property type="entry name" value="TPR"/>
    <property type="match status" value="1"/>
</dbReference>
<reference evidence="2 3" key="1">
    <citation type="submission" date="2016-11" db="EMBL/GenBank/DDBJ databases">
        <title>Description of two novel members of the family Erysipelotrichaceae: Ileibacterium lipovorans gen. nov., sp. nov. and Dubosiella newyorkensis, gen. nov., sp. nov.</title>
        <authorList>
            <person name="Cox L.M."/>
            <person name="Sohn J."/>
            <person name="Tyrrell K.L."/>
            <person name="Citron D.M."/>
            <person name="Lawson P.A."/>
            <person name="Patel N.B."/>
            <person name="Iizumi T."/>
            <person name="Perez-Perez G.I."/>
            <person name="Goldstein E.J."/>
            <person name="Blaser M.J."/>
        </authorList>
    </citation>
    <scope>NUCLEOTIDE SEQUENCE [LARGE SCALE GENOMIC DNA]</scope>
    <source>
        <strain evidence="2 3">NYU-BL-A3</strain>
    </source>
</reference>
<dbReference type="EMBL" id="MPJW01000074">
    <property type="protein sequence ID" value="OLU41793.1"/>
    <property type="molecule type" value="Genomic_DNA"/>
</dbReference>
<sequence length="223" mass="25963">MKDLNEIEKEANELAAYPVEDEGALQTASDLYEELLNRLKDPYEQQIIRYNLGSLFKKREDYEQAAELFQKNYEMTKDLLSAVGWIECLLEPSCDGFDENKALKLCNELSGNLRVDILKVRILMEGSKELYDPREAMKIIQKDIDLACDNRDFPLQPFPEFAAAYVWFSFLAFDPPIIHEMRDLLEDAVDVLKKRMKMEPDSPKDVDLMEVLEDLLDEYEFAV</sequence>
<protein>
    <submittedName>
        <fullName evidence="2">Uncharacterized protein</fullName>
    </submittedName>
</protein>
<keyword evidence="1" id="KW-0802">TPR repeat</keyword>